<dbReference type="PANTHER" id="PTHR32133:SF360">
    <property type="entry name" value="F-BOX DOMAIN-CONTAINING PROTEIN"/>
    <property type="match status" value="1"/>
</dbReference>
<protein>
    <recommendedName>
        <fullName evidence="1">F-box domain-containing protein</fullName>
    </recommendedName>
</protein>
<evidence type="ECO:0000313" key="2">
    <source>
        <dbReference type="EnsemblPlants" id="TraesCS6B02G172900.1"/>
    </source>
</evidence>
<dbReference type="RefSeq" id="XP_044411853.1">
    <property type="nucleotide sequence ID" value="XM_044555918.1"/>
</dbReference>
<dbReference type="PANTHER" id="PTHR32133">
    <property type="entry name" value="OS07G0120400 PROTEIN"/>
    <property type="match status" value="1"/>
</dbReference>
<evidence type="ECO:0000313" key="3">
    <source>
        <dbReference type="Proteomes" id="UP000019116"/>
    </source>
</evidence>
<dbReference type="InterPro" id="IPR001810">
    <property type="entry name" value="F-box_dom"/>
</dbReference>
<keyword evidence="3" id="KW-1185">Reference proteome</keyword>
<dbReference type="Proteomes" id="UP000019116">
    <property type="component" value="Chromosome 6B"/>
</dbReference>
<gene>
    <name evidence="2" type="primary">LOC123136521</name>
</gene>
<dbReference type="OMA" id="MEHHEVT"/>
<dbReference type="Gramene" id="TraesCS6B03G0441100.1">
    <property type="protein sequence ID" value="TraesCS6B03G0441100.1.CDS"/>
    <property type="gene ID" value="TraesCS6B03G0441100"/>
</dbReference>
<dbReference type="Gene3D" id="1.20.1280.50">
    <property type="match status" value="1"/>
</dbReference>
<organism evidence="2">
    <name type="scientific">Triticum aestivum</name>
    <name type="common">Wheat</name>
    <dbReference type="NCBI Taxonomy" id="4565"/>
    <lineage>
        <taxon>Eukaryota</taxon>
        <taxon>Viridiplantae</taxon>
        <taxon>Streptophyta</taxon>
        <taxon>Embryophyta</taxon>
        <taxon>Tracheophyta</taxon>
        <taxon>Spermatophyta</taxon>
        <taxon>Magnoliopsida</taxon>
        <taxon>Liliopsida</taxon>
        <taxon>Poales</taxon>
        <taxon>Poaceae</taxon>
        <taxon>BOP clade</taxon>
        <taxon>Pooideae</taxon>
        <taxon>Triticodae</taxon>
        <taxon>Triticeae</taxon>
        <taxon>Triticinae</taxon>
        <taxon>Triticum</taxon>
    </lineage>
</organism>
<dbReference type="Pfam" id="PF00646">
    <property type="entry name" value="F-box"/>
    <property type="match status" value="1"/>
</dbReference>
<dbReference type="SUPFAM" id="SSF81383">
    <property type="entry name" value="F-box domain"/>
    <property type="match status" value="1"/>
</dbReference>
<sequence length="416" mass="46687">MDWPGTEPHSPGNASTPHAEVLEVKSSLCGSIVRSMNSVSLPLASWSQITDDITWNILVLVSPHPVTIARIAAVCRTWRSIVRTSKFLRRLMEHHEVTPLMGFFTNVPSSDRFLPFDQHLGVVGVPRFTLPILYPDNRLPTLSTSHWEVLACRHGKVLLLGGAVPMLLVWDPITSHQTLTRTHSELAYVHGTVVCVAHHHHGNCHSSPWVVVWIVSTGREIKVRRWSSVTQACNIPQAQVWFDGLVDFRPSTLIGDVLYWHLTNNFLIAFDMAENLLHPIELPEAMPSLKFRRHVHVVPLDDDVLGLAVLNTSVLEIWSRVGGINEGSSWAMNYTIPLLSIMPIQDDHIINHHRPQGRIVCVMEDRKVILIRAADGVYEVDYQRKTSTKIMGETPRGTMFAYESFYIAGVAGVDEA</sequence>
<feature type="domain" description="F-box" evidence="1">
    <location>
        <begin position="46"/>
        <end position="89"/>
    </location>
</feature>
<evidence type="ECO:0000259" key="1">
    <source>
        <dbReference type="Pfam" id="PF00646"/>
    </source>
</evidence>
<dbReference type="EnsemblPlants" id="TraesCS6B02G172900.1">
    <property type="protein sequence ID" value="TraesCS6B02G172900.1"/>
    <property type="gene ID" value="TraesCS6B02G172900"/>
</dbReference>
<dbReference type="GeneID" id="123136521"/>
<dbReference type="Gramene" id="TraesNOR6B03G03525080.1">
    <property type="protein sequence ID" value="TraesNOR6B03G03525080.1"/>
    <property type="gene ID" value="TraesNOR6B03G03525080"/>
</dbReference>
<dbReference type="Gramene" id="TraesCS6B02G172900.1">
    <property type="protein sequence ID" value="TraesCS6B02G172900.1"/>
    <property type="gene ID" value="TraesCS6B02G172900"/>
</dbReference>
<accession>A0A3B6PKX8</accession>
<reference evidence="2" key="2">
    <citation type="submission" date="2018-10" db="UniProtKB">
        <authorList>
            <consortium name="EnsemblPlants"/>
        </authorList>
    </citation>
    <scope>IDENTIFICATION</scope>
</reference>
<dbReference type="AlphaFoldDB" id="A0A3B6PKX8"/>
<reference evidence="2" key="1">
    <citation type="submission" date="2018-08" db="EMBL/GenBank/DDBJ databases">
        <authorList>
            <person name="Rossello M."/>
        </authorList>
    </citation>
    <scope>NUCLEOTIDE SEQUENCE [LARGE SCALE GENOMIC DNA]</scope>
    <source>
        <strain evidence="2">cv. Chinese Spring</strain>
    </source>
</reference>
<name>A0A3B6PKX8_WHEAT</name>
<proteinExistence type="predicted"/>
<dbReference type="InterPro" id="IPR036047">
    <property type="entry name" value="F-box-like_dom_sf"/>
</dbReference>